<dbReference type="RefSeq" id="WP_013048315.1">
    <property type="nucleotide sequence ID" value="NC_014011.1"/>
</dbReference>
<dbReference type="AlphaFoldDB" id="D5EES0"/>
<reference evidence="2 3" key="1">
    <citation type="journal article" date="2010" name="Stand. Genomic Sci.">
        <title>Complete genome sequence of Aminobacterium colombiense type strain (ALA-1).</title>
        <authorList>
            <person name="Chertkov O."/>
            <person name="Sikorski J."/>
            <person name="Brambilla E."/>
            <person name="Lapidus A."/>
            <person name="Copeland A."/>
            <person name="Glavina Del Rio T."/>
            <person name="Nolan M."/>
            <person name="Lucas S."/>
            <person name="Tice H."/>
            <person name="Cheng J.F."/>
            <person name="Han C."/>
            <person name="Detter J.C."/>
            <person name="Bruce D."/>
            <person name="Tapia R."/>
            <person name="Goodwin L."/>
            <person name="Pitluck S."/>
            <person name="Liolios K."/>
            <person name="Ivanova N."/>
            <person name="Mavromatis K."/>
            <person name="Ovchinnikova G."/>
            <person name="Pati A."/>
            <person name="Chen A."/>
            <person name="Palaniappan K."/>
            <person name="Land M."/>
            <person name="Hauser L."/>
            <person name="Chang Y.J."/>
            <person name="Jeffries C.D."/>
            <person name="Spring S."/>
            <person name="Rohde M."/>
            <person name="Goker M."/>
            <person name="Bristow J."/>
            <person name="Eisen J.A."/>
            <person name="Markowitz V."/>
            <person name="Hugenholtz P."/>
            <person name="Kyrpides N.C."/>
            <person name="Klenk H.P."/>
        </authorList>
    </citation>
    <scope>NUCLEOTIDE SEQUENCE [LARGE SCALE GENOMIC DNA]</scope>
    <source>
        <strain evidence="3">DSM 12261 / ALA-1</strain>
    </source>
</reference>
<dbReference type="OrthoDB" id="9796904at2"/>
<dbReference type="HOGENOM" id="CLU_2165650_0_0_0"/>
<dbReference type="EMBL" id="CP001997">
    <property type="protein sequence ID" value="ADE57052.1"/>
    <property type="molecule type" value="Genomic_DNA"/>
</dbReference>
<evidence type="ECO:0000313" key="3">
    <source>
        <dbReference type="Proteomes" id="UP000002366"/>
    </source>
</evidence>
<name>D5EES0_AMICL</name>
<accession>D5EES0</accession>
<dbReference type="Pfam" id="PF20208">
    <property type="entry name" value="ARPP-1"/>
    <property type="match status" value="1"/>
</dbReference>
<proteinExistence type="predicted"/>
<gene>
    <name evidence="2" type="ordered locus">Amico_0923</name>
</gene>
<evidence type="ECO:0000313" key="2">
    <source>
        <dbReference type="EMBL" id="ADE57052.1"/>
    </source>
</evidence>
<dbReference type="Proteomes" id="UP000002366">
    <property type="component" value="Chromosome"/>
</dbReference>
<feature type="domain" description="ARG and Rhodanese-Phosphatase-superfamily-associated" evidence="1">
    <location>
        <begin position="18"/>
        <end position="79"/>
    </location>
</feature>
<protein>
    <recommendedName>
        <fullName evidence="1">ARG and Rhodanese-Phosphatase-superfamily-associated domain-containing protein</fullName>
    </recommendedName>
</protein>
<evidence type="ECO:0000259" key="1">
    <source>
        <dbReference type="Pfam" id="PF20208"/>
    </source>
</evidence>
<organism evidence="2 3">
    <name type="scientific">Aminobacterium colombiense (strain DSM 12261 / ALA-1)</name>
    <dbReference type="NCBI Taxonomy" id="572547"/>
    <lineage>
        <taxon>Bacteria</taxon>
        <taxon>Thermotogati</taxon>
        <taxon>Synergistota</taxon>
        <taxon>Synergistia</taxon>
        <taxon>Synergistales</taxon>
        <taxon>Aminobacteriaceae</taxon>
        <taxon>Aminobacterium</taxon>
    </lineage>
</organism>
<dbReference type="STRING" id="572547.Amico_0923"/>
<keyword evidence="3" id="KW-1185">Reference proteome</keyword>
<sequence>MVFSAMETLNKFEIGEIQDKKTKKRITKERARLFLQSIVEAEETKHPSVSCGHDYRYEGTQVIASALVGGKELIHLTAFSIDQSSSLSKKTKRRLTRYRNRMELRRFNNE</sequence>
<dbReference type="KEGG" id="aco:Amico_0923"/>
<dbReference type="InterPro" id="IPR046699">
    <property type="entry name" value="ARPP-1"/>
</dbReference>